<dbReference type="PROSITE" id="PS51257">
    <property type="entry name" value="PROKAR_LIPOPROTEIN"/>
    <property type="match status" value="1"/>
</dbReference>
<dbReference type="InterPro" id="IPR010131">
    <property type="entry name" value="MdtP/NodT-like"/>
</dbReference>
<keyword evidence="2" id="KW-0472">Membrane</keyword>
<dbReference type="NCBIfam" id="TIGR01845">
    <property type="entry name" value="outer_NodT"/>
    <property type="match status" value="1"/>
</dbReference>
<dbReference type="Gene3D" id="2.20.200.10">
    <property type="entry name" value="Outer membrane efflux proteins (OEP)"/>
    <property type="match status" value="1"/>
</dbReference>
<protein>
    <submittedName>
        <fullName evidence="5">Histidine kinase</fullName>
    </submittedName>
</protein>
<dbReference type="PANTHER" id="PTHR30203:SF33">
    <property type="entry name" value="BLR4455 PROTEIN"/>
    <property type="match status" value="1"/>
</dbReference>
<dbReference type="Proteomes" id="UP000321058">
    <property type="component" value="Unassembled WGS sequence"/>
</dbReference>
<keyword evidence="5" id="KW-0808">Transferase</keyword>
<evidence type="ECO:0000313" key="6">
    <source>
        <dbReference type="Proteomes" id="UP000321058"/>
    </source>
</evidence>
<keyword evidence="5" id="KW-0418">Kinase</keyword>
<evidence type="ECO:0000256" key="1">
    <source>
        <dbReference type="ARBA" id="ARBA00007613"/>
    </source>
</evidence>
<evidence type="ECO:0000256" key="4">
    <source>
        <dbReference type="SAM" id="MobiDB-lite"/>
    </source>
</evidence>
<keyword evidence="6" id="KW-1185">Reference proteome</keyword>
<comment type="caution">
    <text evidence="5">The sequence shown here is derived from an EMBL/GenBank/DDBJ whole genome shotgun (WGS) entry which is preliminary data.</text>
</comment>
<dbReference type="Pfam" id="PF02321">
    <property type="entry name" value="OEP"/>
    <property type="match status" value="2"/>
</dbReference>
<dbReference type="InterPro" id="IPR003423">
    <property type="entry name" value="OMP_efflux"/>
</dbReference>
<gene>
    <name evidence="5" type="ORF">RSO01_86530</name>
</gene>
<feature type="coiled-coil region" evidence="3">
    <location>
        <begin position="396"/>
        <end position="423"/>
    </location>
</feature>
<keyword evidence="2" id="KW-1134">Transmembrane beta strand</keyword>
<accession>A0A512NRC2</accession>
<dbReference type="GO" id="GO:0015562">
    <property type="term" value="F:efflux transmembrane transporter activity"/>
    <property type="evidence" value="ECO:0007669"/>
    <property type="project" value="InterPro"/>
</dbReference>
<evidence type="ECO:0000256" key="2">
    <source>
        <dbReference type="RuleBase" id="RU362097"/>
    </source>
</evidence>
<keyword evidence="2" id="KW-0812">Transmembrane</keyword>
<dbReference type="OrthoDB" id="9783100at2"/>
<name>A0A512NRC2_9HYPH</name>
<reference evidence="5 6" key="1">
    <citation type="submission" date="2019-07" db="EMBL/GenBank/DDBJ databases">
        <title>Whole genome shotgun sequence of Reyranella soli NBRC 108950.</title>
        <authorList>
            <person name="Hosoyama A."/>
            <person name="Uohara A."/>
            <person name="Ohji S."/>
            <person name="Ichikawa N."/>
        </authorList>
    </citation>
    <scope>NUCLEOTIDE SEQUENCE [LARGE SCALE GENOMIC DNA]</scope>
    <source>
        <strain evidence="5 6">NBRC 108950</strain>
    </source>
</reference>
<organism evidence="5 6">
    <name type="scientific">Reyranella soli</name>
    <dbReference type="NCBI Taxonomy" id="1230389"/>
    <lineage>
        <taxon>Bacteria</taxon>
        <taxon>Pseudomonadati</taxon>
        <taxon>Pseudomonadota</taxon>
        <taxon>Alphaproteobacteria</taxon>
        <taxon>Hyphomicrobiales</taxon>
        <taxon>Reyranellaceae</taxon>
        <taxon>Reyranella</taxon>
    </lineage>
</organism>
<dbReference type="SUPFAM" id="SSF56954">
    <property type="entry name" value="Outer membrane efflux proteins (OEP)"/>
    <property type="match status" value="1"/>
</dbReference>
<proteinExistence type="inferred from homology"/>
<dbReference type="GO" id="GO:0005886">
    <property type="term" value="C:plasma membrane"/>
    <property type="evidence" value="ECO:0007669"/>
    <property type="project" value="UniProtKB-SubCell"/>
</dbReference>
<evidence type="ECO:0000313" key="5">
    <source>
        <dbReference type="EMBL" id="GEP61487.1"/>
    </source>
</evidence>
<sequence length="513" mass="54688">MRMRSPFLVAFTTALLAGCSSGPDFERPAKPTSTSYTPEALAPRTSSAGNGPGAEAQSFVPTMDIPGEWWTLFHSPLLDTLVREALKANPDIDAAQAALRQARENFYAQQGSLFPTITGNGQGTQQLASPAAQGQTGTGVIYGVTTASLNVSYSPDVFGGVRRQVESKEALAEVQRFQLEATYLSLSSNVVVSAINLASLQAQINATQDIIRILENSLGVVRRQFDLGGASRADVLAQEATLTQTRATLPPLQKQLAQERNQLMRLVGRSPDQDRGESFDLAKLKLPQDLPVSLPSQLVEQRPDVRAAEAQLQSASADIGVAVANQMPQFTITGALGFTSGGLGSLLVPGAGVWSIGLGIAQTIIDGARLDHQRKAAIAAYERAAAQYKGTVLSAFQDVANALRALQADADSLRAQVEAEQTAAASLRLSEQQYQLGGVSYLILLNAQQTYQTALINRLKAQAARYADTAALFQALGGGWWNRTDVDPKSMGKPGYFALPPVQDIKVLPRAAR</sequence>
<dbReference type="AlphaFoldDB" id="A0A512NRC2"/>
<dbReference type="EMBL" id="BKAJ01000228">
    <property type="protein sequence ID" value="GEP61487.1"/>
    <property type="molecule type" value="Genomic_DNA"/>
</dbReference>
<keyword evidence="2" id="KW-0564">Palmitate</keyword>
<keyword evidence="2" id="KW-0449">Lipoprotein</keyword>
<feature type="region of interest" description="Disordered" evidence="4">
    <location>
        <begin position="22"/>
        <end position="59"/>
    </location>
</feature>
<dbReference type="GO" id="GO:0016301">
    <property type="term" value="F:kinase activity"/>
    <property type="evidence" value="ECO:0007669"/>
    <property type="project" value="UniProtKB-KW"/>
</dbReference>
<evidence type="ECO:0000256" key="3">
    <source>
        <dbReference type="SAM" id="Coils"/>
    </source>
</evidence>
<comment type="subcellular location">
    <subcellularLocation>
        <location evidence="2">Cell membrane</location>
        <topology evidence="2">Lipid-anchor</topology>
    </subcellularLocation>
</comment>
<keyword evidence="3" id="KW-0175">Coiled coil</keyword>
<dbReference type="Gene3D" id="1.20.1600.10">
    <property type="entry name" value="Outer membrane efflux proteins (OEP)"/>
    <property type="match status" value="1"/>
</dbReference>
<comment type="similarity">
    <text evidence="1 2">Belongs to the outer membrane factor (OMF) (TC 1.B.17) family.</text>
</comment>
<dbReference type="PANTHER" id="PTHR30203">
    <property type="entry name" value="OUTER MEMBRANE CATION EFFLUX PROTEIN"/>
    <property type="match status" value="1"/>
</dbReference>